<protein>
    <submittedName>
        <fullName evidence="1">Uncharacterized protein</fullName>
    </submittedName>
</protein>
<proteinExistence type="predicted"/>
<reference evidence="1 2" key="1">
    <citation type="submission" date="2019-11" db="EMBL/GenBank/DDBJ databases">
        <title>Whole-genome sequence of the anaerobic purple sulfur bacterium Allochromatium palmeri DSM 15591.</title>
        <authorList>
            <person name="Kyndt J.A."/>
            <person name="Meyer T.E."/>
        </authorList>
    </citation>
    <scope>NUCLEOTIDE SEQUENCE [LARGE SCALE GENOMIC DNA]</scope>
    <source>
        <strain evidence="1 2">DSM 15591</strain>
    </source>
</reference>
<organism evidence="1 2">
    <name type="scientific">Allochromatium palmeri</name>
    <dbReference type="NCBI Taxonomy" id="231048"/>
    <lineage>
        <taxon>Bacteria</taxon>
        <taxon>Pseudomonadati</taxon>
        <taxon>Pseudomonadota</taxon>
        <taxon>Gammaproteobacteria</taxon>
        <taxon>Chromatiales</taxon>
        <taxon>Chromatiaceae</taxon>
        <taxon>Allochromatium</taxon>
    </lineage>
</organism>
<dbReference type="Proteomes" id="UP000434044">
    <property type="component" value="Unassembled WGS sequence"/>
</dbReference>
<dbReference type="EMBL" id="WNKT01000006">
    <property type="protein sequence ID" value="MTW20356.1"/>
    <property type="molecule type" value="Genomic_DNA"/>
</dbReference>
<accession>A0A6N8ECK1</accession>
<keyword evidence="2" id="KW-1185">Reference proteome</keyword>
<name>A0A6N8ECK1_9GAMM</name>
<evidence type="ECO:0000313" key="1">
    <source>
        <dbReference type="EMBL" id="MTW20356.1"/>
    </source>
</evidence>
<comment type="caution">
    <text evidence="1">The sequence shown here is derived from an EMBL/GenBank/DDBJ whole genome shotgun (WGS) entry which is preliminary data.</text>
</comment>
<sequence>MSETVTKNDAALAVLEEVLWAARRAAEKSKDDQGQFASGLQAAYYDVLSVAFEQAGLFDLDPADFGMQDFNPDSMLSPRKAA</sequence>
<evidence type="ECO:0000313" key="2">
    <source>
        <dbReference type="Proteomes" id="UP000434044"/>
    </source>
</evidence>
<dbReference type="AlphaFoldDB" id="A0A6N8ECK1"/>
<gene>
    <name evidence="1" type="ORF">GJ668_04500</name>
</gene>